<dbReference type="EMBL" id="ML977560">
    <property type="protein sequence ID" value="KAF2006208.1"/>
    <property type="molecule type" value="Genomic_DNA"/>
</dbReference>
<dbReference type="AlphaFoldDB" id="A0A6A5WYI4"/>
<organism evidence="1 2">
    <name type="scientific">Amniculicola lignicola CBS 123094</name>
    <dbReference type="NCBI Taxonomy" id="1392246"/>
    <lineage>
        <taxon>Eukaryota</taxon>
        <taxon>Fungi</taxon>
        <taxon>Dikarya</taxon>
        <taxon>Ascomycota</taxon>
        <taxon>Pezizomycotina</taxon>
        <taxon>Dothideomycetes</taxon>
        <taxon>Pleosporomycetidae</taxon>
        <taxon>Pleosporales</taxon>
        <taxon>Amniculicolaceae</taxon>
        <taxon>Amniculicola</taxon>
    </lineage>
</organism>
<reference evidence="1" key="1">
    <citation type="journal article" date="2020" name="Stud. Mycol.">
        <title>101 Dothideomycetes genomes: a test case for predicting lifestyles and emergence of pathogens.</title>
        <authorList>
            <person name="Haridas S."/>
            <person name="Albert R."/>
            <person name="Binder M."/>
            <person name="Bloem J."/>
            <person name="Labutti K."/>
            <person name="Salamov A."/>
            <person name="Andreopoulos B."/>
            <person name="Baker S."/>
            <person name="Barry K."/>
            <person name="Bills G."/>
            <person name="Bluhm B."/>
            <person name="Cannon C."/>
            <person name="Castanera R."/>
            <person name="Culley D."/>
            <person name="Daum C."/>
            <person name="Ezra D."/>
            <person name="Gonzalez J."/>
            <person name="Henrissat B."/>
            <person name="Kuo A."/>
            <person name="Liang C."/>
            <person name="Lipzen A."/>
            <person name="Lutzoni F."/>
            <person name="Magnuson J."/>
            <person name="Mondo S."/>
            <person name="Nolan M."/>
            <person name="Ohm R."/>
            <person name="Pangilinan J."/>
            <person name="Park H.-J."/>
            <person name="Ramirez L."/>
            <person name="Alfaro M."/>
            <person name="Sun H."/>
            <person name="Tritt A."/>
            <person name="Yoshinaga Y."/>
            <person name="Zwiers L.-H."/>
            <person name="Turgeon B."/>
            <person name="Goodwin S."/>
            <person name="Spatafora J."/>
            <person name="Crous P."/>
            <person name="Grigoriev I."/>
        </authorList>
    </citation>
    <scope>NUCLEOTIDE SEQUENCE</scope>
    <source>
        <strain evidence="1">CBS 123094</strain>
    </source>
</reference>
<keyword evidence="2" id="KW-1185">Reference proteome</keyword>
<dbReference type="Proteomes" id="UP000799779">
    <property type="component" value="Unassembled WGS sequence"/>
</dbReference>
<evidence type="ECO:0000313" key="2">
    <source>
        <dbReference type="Proteomes" id="UP000799779"/>
    </source>
</evidence>
<gene>
    <name evidence="1" type="ORF">P154DRAFT_255315</name>
</gene>
<evidence type="ECO:0000313" key="1">
    <source>
        <dbReference type="EMBL" id="KAF2006208.1"/>
    </source>
</evidence>
<accession>A0A6A5WYI4</accession>
<name>A0A6A5WYI4_9PLEO</name>
<protein>
    <submittedName>
        <fullName evidence="1">Uncharacterized protein</fullName>
    </submittedName>
</protein>
<proteinExistence type="predicted"/>
<sequence length="166" mass="18786">MERTVAKPVAFLYREWIVNLLNSRQNVFSCLPKYAPTATLTTLFFPAAQVNANNTTNSMATTTSNFYANGIGVFLGGADNMPWRHQEKLVRAKLMQNPNAPNLALGSLHGRHLPGRYSMGPGYLDRAYRRSTWNGPLIDFDYWAEVVEGLRQRGEKEKDVAKLHER</sequence>